<comment type="subunit">
    <text evidence="9">Forms a complex with TRM82.</text>
</comment>
<comment type="function">
    <text evidence="9">Catalyzes the formation of N(7)-methylguanine at position 46 (m7G46) in tRNA.</text>
</comment>
<reference evidence="10 11" key="1">
    <citation type="journal article" date="2017" name="Environ. Microbiol.">
        <title>Decay of the glycolytic pathway and adaptation to intranuclear parasitism within Enterocytozoonidae microsporidia.</title>
        <authorList>
            <person name="Wiredu Boakye D."/>
            <person name="Jaroenlak P."/>
            <person name="Prachumwat A."/>
            <person name="Williams T.A."/>
            <person name="Bateman K.S."/>
            <person name="Itsathitphaisarn O."/>
            <person name="Sritunyalucksana K."/>
            <person name="Paszkiewicz K.H."/>
            <person name="Moore K.A."/>
            <person name="Stentiford G.D."/>
            <person name="Williams B.A."/>
        </authorList>
    </citation>
    <scope>NUCLEOTIDE SEQUENCE [LARGE SCALE GENOMIC DNA]</scope>
    <source>
        <strain evidence="10 11">TH1</strain>
    </source>
</reference>
<keyword evidence="3 9" id="KW-0489">Methyltransferase</keyword>
<sequence length="238" mass="27274">MPEKENKIKKKNFRCKAHVSSFKTDGLCVPKSPLNVKWGDFFEDGKMPVNIDIGCGYGRFLFNASEKIKGNILGIEMRKPVCNYVSLKLEKMKNENKTHRNVSVVNSNAMLFLPNFFTKASLENIFILFPDPHFKKSKQKGRVLCAQTVAIYEFLLKENGKLYISTDVKSLFDDMKRDLLDSKMFKEVACISMKLDEKTFEEKKELSLFEMTYMGTDESSRAGVKTGNVYASFFSVLK</sequence>
<evidence type="ECO:0000313" key="10">
    <source>
        <dbReference type="EMBL" id="OQS55531.1"/>
    </source>
</evidence>
<dbReference type="AlphaFoldDB" id="A0A1W0E8G5"/>
<dbReference type="PROSITE" id="PS51625">
    <property type="entry name" value="SAM_MT_TRMB"/>
    <property type="match status" value="1"/>
</dbReference>
<accession>A0A1W0E8G5</accession>
<comment type="pathway">
    <text evidence="9">tRNA modification; N(7)-methylguanine-tRNA biosynthesis.</text>
</comment>
<dbReference type="InterPro" id="IPR003358">
    <property type="entry name" value="tRNA_(Gua-N-7)_MeTrfase_Trmb"/>
</dbReference>
<comment type="caution">
    <text evidence="9">Lacks conserved residue(s) required for the propagation of feature annotation.</text>
</comment>
<feature type="active site" evidence="9">
    <location>
        <position position="131"/>
    </location>
</feature>
<evidence type="ECO:0000256" key="7">
    <source>
        <dbReference type="ARBA" id="ARBA00022884"/>
    </source>
</evidence>
<feature type="binding site" evidence="9">
    <location>
        <position position="128"/>
    </location>
    <ligand>
        <name>S-adenosyl-L-methionine</name>
        <dbReference type="ChEBI" id="CHEBI:59789"/>
    </ligand>
</feature>
<feature type="binding site" evidence="9">
    <location>
        <begin position="108"/>
        <end position="109"/>
    </location>
    <ligand>
        <name>S-adenosyl-L-methionine</name>
        <dbReference type="ChEBI" id="CHEBI:59789"/>
    </ligand>
</feature>
<dbReference type="InterPro" id="IPR029063">
    <property type="entry name" value="SAM-dependent_MTases_sf"/>
</dbReference>
<dbReference type="Proteomes" id="UP000192758">
    <property type="component" value="Unassembled WGS sequence"/>
</dbReference>
<dbReference type="SUPFAM" id="SSF53335">
    <property type="entry name" value="S-adenosyl-L-methionine-dependent methyltransferases"/>
    <property type="match status" value="1"/>
</dbReference>
<dbReference type="OrthoDB" id="47276at2759"/>
<keyword evidence="8 9" id="KW-0539">Nucleus</keyword>
<evidence type="ECO:0000256" key="6">
    <source>
        <dbReference type="ARBA" id="ARBA00022694"/>
    </source>
</evidence>
<organism evidence="10 11">
    <name type="scientific">Ecytonucleospora hepatopenaei</name>
    <dbReference type="NCBI Taxonomy" id="646526"/>
    <lineage>
        <taxon>Eukaryota</taxon>
        <taxon>Fungi</taxon>
        <taxon>Fungi incertae sedis</taxon>
        <taxon>Microsporidia</taxon>
        <taxon>Enterocytozoonidae</taxon>
        <taxon>Ecytonucleospora</taxon>
    </lineage>
</organism>
<evidence type="ECO:0000256" key="5">
    <source>
        <dbReference type="ARBA" id="ARBA00022691"/>
    </source>
</evidence>
<name>A0A1W0E8G5_9MICR</name>
<dbReference type="EMBL" id="MNPJ01000007">
    <property type="protein sequence ID" value="OQS55531.1"/>
    <property type="molecule type" value="Genomic_DNA"/>
</dbReference>
<proteinExistence type="inferred from homology"/>
<feature type="binding site" evidence="9">
    <location>
        <position position="54"/>
    </location>
    <ligand>
        <name>S-adenosyl-L-methionine</name>
        <dbReference type="ChEBI" id="CHEBI:59789"/>
    </ligand>
</feature>
<dbReference type="EC" id="2.1.1.33" evidence="9"/>
<evidence type="ECO:0000256" key="8">
    <source>
        <dbReference type="ARBA" id="ARBA00023242"/>
    </source>
</evidence>
<comment type="similarity">
    <text evidence="9">Belongs to the class I-like SAM-binding methyltransferase superfamily. TrmB family.</text>
</comment>
<keyword evidence="2 9" id="KW-0820">tRNA-binding</keyword>
<keyword evidence="11" id="KW-1185">Reference proteome</keyword>
<dbReference type="PANTHER" id="PTHR23417:SF21">
    <property type="entry name" value="TRNA (GUANINE-N(7)-)-METHYLTRANSFERASE"/>
    <property type="match status" value="1"/>
</dbReference>
<evidence type="ECO:0000256" key="3">
    <source>
        <dbReference type="ARBA" id="ARBA00022603"/>
    </source>
</evidence>
<dbReference type="PANTHER" id="PTHR23417">
    <property type="entry name" value="3-DEOXY-D-MANNO-OCTULOSONIC-ACID TRANSFERASE/TRNA GUANINE-N 7 - -METHYLTRANSFERASE"/>
    <property type="match status" value="1"/>
</dbReference>
<dbReference type="Gene3D" id="3.40.50.150">
    <property type="entry name" value="Vaccinia Virus protein VP39"/>
    <property type="match status" value="1"/>
</dbReference>
<keyword evidence="7 9" id="KW-0694">RNA-binding</keyword>
<dbReference type="GO" id="GO:0043527">
    <property type="term" value="C:tRNA methyltransferase complex"/>
    <property type="evidence" value="ECO:0007669"/>
    <property type="project" value="TreeGrafter"/>
</dbReference>
<dbReference type="STRING" id="646526.A0A1W0E8G5"/>
<feature type="binding site" evidence="9">
    <location>
        <begin position="216"/>
        <end position="218"/>
    </location>
    <ligand>
        <name>S-adenosyl-L-methionine</name>
        <dbReference type="ChEBI" id="CHEBI:59789"/>
    </ligand>
</feature>
<keyword evidence="6 9" id="KW-0819">tRNA processing</keyword>
<evidence type="ECO:0000256" key="2">
    <source>
        <dbReference type="ARBA" id="ARBA00022555"/>
    </source>
</evidence>
<keyword evidence="4 9" id="KW-0808">Transferase</keyword>
<dbReference type="InterPro" id="IPR025763">
    <property type="entry name" value="Trm8_euk"/>
</dbReference>
<evidence type="ECO:0000313" key="11">
    <source>
        <dbReference type="Proteomes" id="UP000192758"/>
    </source>
</evidence>
<comment type="subcellular location">
    <subcellularLocation>
        <location evidence="9">Nucleus</location>
    </subcellularLocation>
</comment>
<evidence type="ECO:0000256" key="4">
    <source>
        <dbReference type="ARBA" id="ARBA00022679"/>
    </source>
</evidence>
<dbReference type="GO" id="GO:0008176">
    <property type="term" value="F:tRNA (guanine(46)-N7)-methyltransferase activity"/>
    <property type="evidence" value="ECO:0007669"/>
    <property type="project" value="UniProtKB-UniRule"/>
</dbReference>
<evidence type="ECO:0000256" key="1">
    <source>
        <dbReference type="ARBA" id="ARBA00000142"/>
    </source>
</evidence>
<protein>
    <recommendedName>
        <fullName evidence="9">tRNA (guanine-N(7)-)-methyltransferase</fullName>
        <ecNumber evidence="9">2.1.1.33</ecNumber>
    </recommendedName>
    <alternativeName>
        <fullName evidence="9">Transfer RNA methyltransferase 8</fullName>
    </alternativeName>
    <alternativeName>
        <fullName evidence="9">tRNA (guanine(46)-N(7))-methyltransferase</fullName>
    </alternativeName>
    <alternativeName>
        <fullName evidence="9">tRNA(m7G46)-methyltransferase</fullName>
    </alternativeName>
</protein>
<comment type="caution">
    <text evidence="10">The sequence shown here is derived from an EMBL/GenBank/DDBJ whole genome shotgun (WGS) entry which is preliminary data.</text>
</comment>
<comment type="catalytic activity">
    <reaction evidence="1 9">
        <text>guanosine(46) in tRNA + S-adenosyl-L-methionine = N(7)-methylguanosine(46) in tRNA + S-adenosyl-L-homocysteine</text>
        <dbReference type="Rhea" id="RHEA:42708"/>
        <dbReference type="Rhea" id="RHEA-COMP:10188"/>
        <dbReference type="Rhea" id="RHEA-COMP:10189"/>
        <dbReference type="ChEBI" id="CHEBI:57856"/>
        <dbReference type="ChEBI" id="CHEBI:59789"/>
        <dbReference type="ChEBI" id="CHEBI:74269"/>
        <dbReference type="ChEBI" id="CHEBI:74480"/>
        <dbReference type="EC" id="2.1.1.33"/>
    </reaction>
</comment>
<dbReference type="GO" id="GO:0005634">
    <property type="term" value="C:nucleus"/>
    <property type="evidence" value="ECO:0007669"/>
    <property type="project" value="UniProtKB-SubCell"/>
</dbReference>
<keyword evidence="5 9" id="KW-0949">S-adenosyl-L-methionine</keyword>
<dbReference type="CDD" id="cd02440">
    <property type="entry name" value="AdoMet_MTases"/>
    <property type="match status" value="1"/>
</dbReference>
<dbReference type="UniPathway" id="UPA00989"/>
<dbReference type="HAMAP" id="MF_03055">
    <property type="entry name" value="tRNA_methyltr_TrmB_euk"/>
    <property type="match status" value="1"/>
</dbReference>
<gene>
    <name evidence="10" type="primary">W02B12.10</name>
    <name evidence="9" type="synonym">TRM8</name>
    <name evidence="10" type="ORF">EHP00_565</name>
</gene>
<evidence type="ECO:0000256" key="9">
    <source>
        <dbReference type="HAMAP-Rule" id="MF_03055"/>
    </source>
</evidence>
<dbReference type="GO" id="GO:0000049">
    <property type="term" value="F:tRNA binding"/>
    <property type="evidence" value="ECO:0007669"/>
    <property type="project" value="UniProtKB-UniRule"/>
</dbReference>
<dbReference type="VEuPathDB" id="MicrosporidiaDB:EHP00_565"/>
<dbReference type="Pfam" id="PF02390">
    <property type="entry name" value="Methyltransf_4"/>
    <property type="match status" value="1"/>
</dbReference>